<evidence type="ECO:0000313" key="3">
    <source>
        <dbReference type="Proteomes" id="UP000321168"/>
    </source>
</evidence>
<reference evidence="2 3" key="1">
    <citation type="submission" date="2019-08" db="EMBL/GenBank/DDBJ databases">
        <title>Genome of Luteibaculum oceani JCM 18817.</title>
        <authorList>
            <person name="Bowman J.P."/>
        </authorList>
    </citation>
    <scope>NUCLEOTIDE SEQUENCE [LARGE SCALE GENOMIC DNA]</scope>
    <source>
        <strain evidence="2 3">JCM 18817</strain>
    </source>
</reference>
<dbReference type="PANTHER" id="PTHR42663:SF6">
    <property type="entry name" value="HYDROLASE C777.06C-RELATED"/>
    <property type="match status" value="1"/>
</dbReference>
<dbReference type="InterPro" id="IPR036866">
    <property type="entry name" value="RibonucZ/Hydroxyglut_hydro"/>
</dbReference>
<dbReference type="SMART" id="SM00849">
    <property type="entry name" value="Lactamase_B"/>
    <property type="match status" value="1"/>
</dbReference>
<proteinExistence type="predicted"/>
<comment type="caution">
    <text evidence="2">The sequence shown here is derived from an EMBL/GenBank/DDBJ whole genome shotgun (WGS) entry which is preliminary data.</text>
</comment>
<dbReference type="PANTHER" id="PTHR42663">
    <property type="entry name" value="HYDROLASE C777.06C-RELATED-RELATED"/>
    <property type="match status" value="1"/>
</dbReference>
<evidence type="ECO:0000259" key="1">
    <source>
        <dbReference type="SMART" id="SM00849"/>
    </source>
</evidence>
<dbReference type="GO" id="GO:0016787">
    <property type="term" value="F:hydrolase activity"/>
    <property type="evidence" value="ECO:0007669"/>
    <property type="project" value="UniProtKB-KW"/>
</dbReference>
<name>A0A5C6V0F6_9FLAO</name>
<dbReference type="Proteomes" id="UP000321168">
    <property type="component" value="Unassembled WGS sequence"/>
</dbReference>
<protein>
    <submittedName>
        <fullName evidence="2">MBL fold metallo-hydrolase</fullName>
    </submittedName>
</protein>
<accession>A0A5C6V0F6</accession>
<dbReference type="Pfam" id="PF12706">
    <property type="entry name" value="Lactamase_B_2"/>
    <property type="match status" value="1"/>
</dbReference>
<dbReference type="Gene3D" id="3.60.15.10">
    <property type="entry name" value="Ribonuclease Z/Hydroxyacylglutathione hydrolase-like"/>
    <property type="match status" value="1"/>
</dbReference>
<dbReference type="EMBL" id="VORB01000006">
    <property type="protein sequence ID" value="TXC78659.1"/>
    <property type="molecule type" value="Genomic_DNA"/>
</dbReference>
<dbReference type="SUPFAM" id="SSF56281">
    <property type="entry name" value="Metallo-hydrolase/oxidoreductase"/>
    <property type="match status" value="1"/>
</dbReference>
<gene>
    <name evidence="2" type="ORF">FRX97_08045</name>
</gene>
<dbReference type="AlphaFoldDB" id="A0A5C6V0F6"/>
<dbReference type="OrthoDB" id="9781189at2"/>
<dbReference type="InterPro" id="IPR001279">
    <property type="entry name" value="Metallo-B-lactamas"/>
</dbReference>
<organism evidence="2 3">
    <name type="scientific">Luteibaculum oceani</name>
    <dbReference type="NCBI Taxonomy" id="1294296"/>
    <lineage>
        <taxon>Bacteria</taxon>
        <taxon>Pseudomonadati</taxon>
        <taxon>Bacteroidota</taxon>
        <taxon>Flavobacteriia</taxon>
        <taxon>Flavobacteriales</taxon>
        <taxon>Luteibaculaceae</taxon>
        <taxon>Luteibaculum</taxon>
    </lineage>
</organism>
<feature type="domain" description="Metallo-beta-lactamase" evidence="1">
    <location>
        <begin position="34"/>
        <end position="224"/>
    </location>
</feature>
<keyword evidence="3" id="KW-1185">Reference proteome</keyword>
<evidence type="ECO:0000313" key="2">
    <source>
        <dbReference type="EMBL" id="TXC78659.1"/>
    </source>
</evidence>
<sequence>MQLTFLGTGTSAGVPLIGCHCEVCTSTNLKDKRLRSSVWISDDDTSIVIDTGPDFRSQMLQYGVEKLDAVVFTHEHRDHIAGLDDTRPYFFWSGKPMQIFCESAVEKAIKRDFYYAFQENPYPGSPQFDLHQIEENKSFKVGGIEILPLRVIHGELPVLGFKIKELAYITDANALSAETEKAIDGCDILILNALRIEGHHSHYNLEEAIAVAEKSRAKKVYFTHVSHQLGTTESVEKLLPKNMSLAYDGQVIQF</sequence>
<dbReference type="RefSeq" id="WP_147014686.1">
    <property type="nucleotide sequence ID" value="NZ_VORB01000006.1"/>
</dbReference>
<keyword evidence="2" id="KW-0378">Hydrolase</keyword>
<dbReference type="CDD" id="cd16279">
    <property type="entry name" value="metallo-hydrolase-like_MBL-fold"/>
    <property type="match status" value="1"/>
</dbReference>